<dbReference type="EMBL" id="SWBP01000001">
    <property type="protein sequence ID" value="TKC00166.1"/>
    <property type="molecule type" value="Genomic_DNA"/>
</dbReference>
<proteinExistence type="predicted"/>
<name>A0A4U1C2X5_9SPHI</name>
<dbReference type="OrthoDB" id="839053at2"/>
<dbReference type="AlphaFoldDB" id="A0A4U1C2X5"/>
<reference evidence="1 2" key="1">
    <citation type="submission" date="2019-04" db="EMBL/GenBank/DDBJ databases">
        <title>Pedobacter sp. AR-3-17 sp. nov., isolated from Arctic soil.</title>
        <authorList>
            <person name="Dahal R.H."/>
            <person name="Kim D.-U."/>
        </authorList>
    </citation>
    <scope>NUCLEOTIDE SEQUENCE [LARGE SCALE GENOMIC DNA]</scope>
    <source>
        <strain evidence="1 2">AR-3-17</strain>
    </source>
</reference>
<protein>
    <recommendedName>
        <fullName evidence="3">PIN domain-containing protein</fullName>
    </recommendedName>
</protein>
<organism evidence="1 2">
    <name type="scientific">Pedobacter cryophilus</name>
    <dbReference type="NCBI Taxonomy" id="2571271"/>
    <lineage>
        <taxon>Bacteria</taxon>
        <taxon>Pseudomonadati</taxon>
        <taxon>Bacteroidota</taxon>
        <taxon>Sphingobacteriia</taxon>
        <taxon>Sphingobacteriales</taxon>
        <taxon>Sphingobacteriaceae</taxon>
        <taxon>Pedobacter</taxon>
    </lineage>
</organism>
<dbReference type="Gene3D" id="3.40.50.1010">
    <property type="entry name" value="5'-nuclease"/>
    <property type="match status" value="1"/>
</dbReference>
<accession>A0A4U1C2X5</accession>
<dbReference type="RefSeq" id="WP_136824375.1">
    <property type="nucleotide sequence ID" value="NZ_SWBP01000001.1"/>
</dbReference>
<gene>
    <name evidence="1" type="ORF">FA046_00345</name>
</gene>
<comment type="caution">
    <text evidence="1">The sequence shown here is derived from an EMBL/GenBank/DDBJ whole genome shotgun (WGS) entry which is preliminary data.</text>
</comment>
<keyword evidence="2" id="KW-1185">Reference proteome</keyword>
<evidence type="ECO:0000313" key="2">
    <source>
        <dbReference type="Proteomes" id="UP000308181"/>
    </source>
</evidence>
<dbReference type="Proteomes" id="UP000308181">
    <property type="component" value="Unassembled WGS sequence"/>
</dbReference>
<sequence length="201" mass="23816">MAQIVKLSDNYPESFSHYFFDSNVWIAFLKYNHKNDKEKRFIPYIDFFEGVVQLNSISDSKAIKRVKNIPKIVMTSMLLSEIINTYLRVVAMPSFLNCQPGQGNFKKDYRNNKFSDYNKQLKILLDDIKAYSFMYEYVNDDFIELEPMSLLNHLNREVDFNDLYFMKLMEKNQFAVVTDDGDFDSHSIMILTANHNLYSKR</sequence>
<evidence type="ECO:0000313" key="1">
    <source>
        <dbReference type="EMBL" id="TKC00166.1"/>
    </source>
</evidence>
<evidence type="ECO:0008006" key="3">
    <source>
        <dbReference type="Google" id="ProtNLM"/>
    </source>
</evidence>